<gene>
    <name evidence="2" type="ORF">VNO77_05416</name>
</gene>
<organism evidence="2 3">
    <name type="scientific">Canavalia gladiata</name>
    <name type="common">Sword bean</name>
    <name type="synonym">Dolichos gladiatus</name>
    <dbReference type="NCBI Taxonomy" id="3824"/>
    <lineage>
        <taxon>Eukaryota</taxon>
        <taxon>Viridiplantae</taxon>
        <taxon>Streptophyta</taxon>
        <taxon>Embryophyta</taxon>
        <taxon>Tracheophyta</taxon>
        <taxon>Spermatophyta</taxon>
        <taxon>Magnoliopsida</taxon>
        <taxon>eudicotyledons</taxon>
        <taxon>Gunneridae</taxon>
        <taxon>Pentapetalae</taxon>
        <taxon>rosids</taxon>
        <taxon>fabids</taxon>
        <taxon>Fabales</taxon>
        <taxon>Fabaceae</taxon>
        <taxon>Papilionoideae</taxon>
        <taxon>50 kb inversion clade</taxon>
        <taxon>NPAAA clade</taxon>
        <taxon>indigoferoid/millettioid clade</taxon>
        <taxon>Phaseoleae</taxon>
        <taxon>Canavalia</taxon>
    </lineage>
</organism>
<dbReference type="EMBL" id="JAYMYQ010000001">
    <property type="protein sequence ID" value="KAK7363280.1"/>
    <property type="molecule type" value="Genomic_DNA"/>
</dbReference>
<dbReference type="Proteomes" id="UP001367508">
    <property type="component" value="Unassembled WGS sequence"/>
</dbReference>
<keyword evidence="3" id="KW-1185">Reference proteome</keyword>
<reference evidence="2 3" key="1">
    <citation type="submission" date="2024-01" db="EMBL/GenBank/DDBJ databases">
        <title>The genomes of 5 underutilized Papilionoideae crops provide insights into root nodulation and disease resistanc.</title>
        <authorList>
            <person name="Jiang F."/>
        </authorList>
    </citation>
    <scope>NUCLEOTIDE SEQUENCE [LARGE SCALE GENOMIC DNA]</scope>
    <source>
        <strain evidence="2">LVBAO_FW01</strain>
        <tissue evidence="2">Leaves</tissue>
    </source>
</reference>
<sequence>MSKLFNFIGHPPAFLRCKHEGKESSSIIFPWAWARASSAAIQNFGLKKSIKPPASLDNRPTSVFNCQVAKVCPRSLQQNAKGIIYVYASIYSWYVVLGLSDNVMLLPHELAMHL</sequence>
<proteinExistence type="predicted"/>
<keyword evidence="1" id="KW-0472">Membrane</keyword>
<name>A0AAN9MYB1_CANGL</name>
<accession>A0AAN9MYB1</accession>
<evidence type="ECO:0000313" key="2">
    <source>
        <dbReference type="EMBL" id="KAK7363280.1"/>
    </source>
</evidence>
<evidence type="ECO:0000313" key="3">
    <source>
        <dbReference type="Proteomes" id="UP001367508"/>
    </source>
</evidence>
<keyword evidence="1" id="KW-0812">Transmembrane</keyword>
<feature type="transmembrane region" description="Helical" evidence="1">
    <location>
        <begin position="84"/>
        <end position="106"/>
    </location>
</feature>
<dbReference type="AlphaFoldDB" id="A0AAN9MYB1"/>
<comment type="caution">
    <text evidence="2">The sequence shown here is derived from an EMBL/GenBank/DDBJ whole genome shotgun (WGS) entry which is preliminary data.</text>
</comment>
<evidence type="ECO:0000256" key="1">
    <source>
        <dbReference type="SAM" id="Phobius"/>
    </source>
</evidence>
<keyword evidence="1" id="KW-1133">Transmembrane helix</keyword>
<protein>
    <submittedName>
        <fullName evidence="2">Uncharacterized protein</fullName>
    </submittedName>
</protein>